<evidence type="ECO:0000313" key="3">
    <source>
        <dbReference type="Proteomes" id="UP000710385"/>
    </source>
</evidence>
<feature type="transmembrane region" description="Helical" evidence="1">
    <location>
        <begin position="336"/>
        <end position="354"/>
    </location>
</feature>
<sequence>MIWIIGGAIAVIILLYMGSEFQRVSTSMFASPDETAVYVFAQAWTPGGGFRLPHGLPPDIQEYAGLHPRSMVRQGEFLVPVGFLGMPLLAALSERIRAGAGAYLTLLLVLTAAYPLWNLAGSWRRKKIAALTVLFFLTFPTVLLYENRGLFPNLPVVALALWSVWAWQEIGVRYSVIRGTRGMWNEMFIAIIAGLTLGLALIIRPLEAVWVLPWVAWGMWRGWEKSASVMYGVAAGIGAAVCGIGVWVAAKTYPYATGGYLPPVGYVLRDQAMQQTIVDTSSRTEMNFRLPYGFHPRAVWENVRVYMLTYLGLWTGTALAGMYAALRREWKREQTIFLAMIAWTVLSLLFMYGQSVYADNIRGNASLGNSFLRYLLPLTPLLAYGMALAVEAAWRLPHRGNVLGAMAAIFLLLAGIVTAYARDEEGILQTRYEIGRYAQIRRETERSIPAGSIILSERSDKIFASGSFTAVSPIPDAETLSALQASPHRIFLFHRLPSSDTEPLFGFSGWKLLYYIGNEGMYLLKDENVLSSPNMQFFPLSP</sequence>
<gene>
    <name evidence="2" type="ORF">HS096_04690</name>
</gene>
<feature type="transmembrane region" description="Helical" evidence="1">
    <location>
        <begin position="150"/>
        <end position="167"/>
    </location>
</feature>
<accession>A0A928Y603</accession>
<feature type="transmembrane region" description="Helical" evidence="1">
    <location>
        <begin position="374"/>
        <end position="394"/>
    </location>
</feature>
<feature type="transmembrane region" description="Helical" evidence="1">
    <location>
        <begin position="128"/>
        <end position="145"/>
    </location>
</feature>
<protein>
    <recommendedName>
        <fullName evidence="4">Glycosyltransferase RgtA/B/C/D-like domain-containing protein</fullName>
    </recommendedName>
</protein>
<evidence type="ECO:0008006" key="4">
    <source>
        <dbReference type="Google" id="ProtNLM"/>
    </source>
</evidence>
<feature type="transmembrane region" description="Helical" evidence="1">
    <location>
        <begin position="100"/>
        <end position="116"/>
    </location>
</feature>
<dbReference type="Proteomes" id="UP000710385">
    <property type="component" value="Unassembled WGS sequence"/>
</dbReference>
<name>A0A928Y603_UNCKA</name>
<evidence type="ECO:0000313" key="2">
    <source>
        <dbReference type="EMBL" id="MBE7525653.1"/>
    </source>
</evidence>
<evidence type="ECO:0000256" key="1">
    <source>
        <dbReference type="SAM" id="Phobius"/>
    </source>
</evidence>
<feature type="transmembrane region" description="Helical" evidence="1">
    <location>
        <begin position="401"/>
        <end position="421"/>
    </location>
</feature>
<feature type="transmembrane region" description="Helical" evidence="1">
    <location>
        <begin position="229"/>
        <end position="250"/>
    </location>
</feature>
<comment type="caution">
    <text evidence="2">The sequence shown here is derived from an EMBL/GenBank/DDBJ whole genome shotgun (WGS) entry which is preliminary data.</text>
</comment>
<keyword evidence="1" id="KW-0472">Membrane</keyword>
<feature type="transmembrane region" description="Helical" evidence="1">
    <location>
        <begin position="187"/>
        <end position="217"/>
    </location>
</feature>
<feature type="transmembrane region" description="Helical" evidence="1">
    <location>
        <begin position="305"/>
        <end position="324"/>
    </location>
</feature>
<dbReference type="AlphaFoldDB" id="A0A928Y603"/>
<keyword evidence="1" id="KW-0812">Transmembrane</keyword>
<dbReference type="EMBL" id="JABTTY010000001">
    <property type="protein sequence ID" value="MBE7525653.1"/>
    <property type="molecule type" value="Genomic_DNA"/>
</dbReference>
<reference evidence="2" key="1">
    <citation type="submission" date="2020-05" db="EMBL/GenBank/DDBJ databases">
        <title>High-Quality Genomes of Partial-Nitritation/Anammox System by Hierarchical Clustering Based Hybrid Assembly.</title>
        <authorList>
            <person name="Liu L."/>
            <person name="Wang Y."/>
            <person name="Che Y."/>
            <person name="Chen Y."/>
            <person name="Xia Y."/>
            <person name="Luo R."/>
            <person name="Cheng S.H."/>
            <person name="Zheng C."/>
            <person name="Zhang T."/>
        </authorList>
    </citation>
    <scope>NUCLEOTIDE SEQUENCE</scope>
    <source>
        <strain evidence="2">H1_PAT1</strain>
    </source>
</reference>
<organism evidence="2 3">
    <name type="scientific">candidate division WWE3 bacterium</name>
    <dbReference type="NCBI Taxonomy" id="2053526"/>
    <lineage>
        <taxon>Bacteria</taxon>
        <taxon>Katanobacteria</taxon>
    </lineage>
</organism>
<proteinExistence type="predicted"/>
<keyword evidence="1" id="KW-1133">Transmembrane helix</keyword>